<dbReference type="EMBL" id="JH001900">
    <property type="protein sequence ID" value="EGW08417.1"/>
    <property type="molecule type" value="Genomic_DNA"/>
</dbReference>
<dbReference type="Proteomes" id="UP000001075">
    <property type="component" value="Unassembled WGS sequence"/>
</dbReference>
<evidence type="ECO:0000313" key="2">
    <source>
        <dbReference type="Proteomes" id="UP000001075"/>
    </source>
</evidence>
<proteinExistence type="predicted"/>
<evidence type="ECO:0000313" key="1">
    <source>
        <dbReference type="EMBL" id="EGW08417.1"/>
    </source>
</evidence>
<protein>
    <submittedName>
        <fullName evidence="1">Uncharacterized protein</fullName>
    </submittedName>
</protein>
<dbReference type="InParanoid" id="G3IC95"/>
<sequence>MSVSFRWCRLIPSCHRLNAIFITGLQKTLQRTDFKALTILRCSTCDFIVKGF</sequence>
<accession>G3IC95</accession>
<gene>
    <name evidence="1" type="ORF">I79_021285</name>
</gene>
<organism evidence="1 2">
    <name type="scientific">Cricetulus griseus</name>
    <name type="common">Chinese hamster</name>
    <name type="synonym">Cricetulus barabensis griseus</name>
    <dbReference type="NCBI Taxonomy" id="10029"/>
    <lineage>
        <taxon>Eukaryota</taxon>
        <taxon>Metazoa</taxon>
        <taxon>Chordata</taxon>
        <taxon>Craniata</taxon>
        <taxon>Vertebrata</taxon>
        <taxon>Euteleostomi</taxon>
        <taxon>Mammalia</taxon>
        <taxon>Eutheria</taxon>
        <taxon>Euarchontoglires</taxon>
        <taxon>Glires</taxon>
        <taxon>Rodentia</taxon>
        <taxon>Myomorpha</taxon>
        <taxon>Muroidea</taxon>
        <taxon>Cricetidae</taxon>
        <taxon>Cricetinae</taxon>
        <taxon>Cricetulus</taxon>
    </lineage>
</organism>
<name>G3IC95_CRIGR</name>
<reference evidence="2" key="1">
    <citation type="journal article" date="2011" name="Nat. Biotechnol.">
        <title>The genomic sequence of the Chinese hamster ovary (CHO)-K1 cell line.</title>
        <authorList>
            <person name="Xu X."/>
            <person name="Nagarajan H."/>
            <person name="Lewis N.E."/>
            <person name="Pan S."/>
            <person name="Cai Z."/>
            <person name="Liu X."/>
            <person name="Chen W."/>
            <person name="Xie M."/>
            <person name="Wang W."/>
            <person name="Hammond S."/>
            <person name="Andersen M.R."/>
            <person name="Neff N."/>
            <person name="Passarelli B."/>
            <person name="Koh W."/>
            <person name="Fan H.C."/>
            <person name="Wang J."/>
            <person name="Gui Y."/>
            <person name="Lee K.H."/>
            <person name="Betenbaugh M.J."/>
            <person name="Quake S.R."/>
            <person name="Famili I."/>
            <person name="Palsson B.O."/>
            <person name="Wang J."/>
        </authorList>
    </citation>
    <scope>NUCLEOTIDE SEQUENCE [LARGE SCALE GENOMIC DNA]</scope>
    <source>
        <strain evidence="2">CHO K1 cell line</strain>
    </source>
</reference>
<dbReference type="AlphaFoldDB" id="G3IC95"/>